<dbReference type="PRINTS" id="PR00081">
    <property type="entry name" value="GDHRDH"/>
</dbReference>
<protein>
    <submittedName>
        <fullName evidence="5">SDR family NAD(P)-dependent oxidoreductase</fullName>
    </submittedName>
</protein>
<keyword evidence="6" id="KW-1185">Reference proteome</keyword>
<dbReference type="PANTHER" id="PTHR43490:SF99">
    <property type="entry name" value="SHORT-CHAIN DEHYDROGENASE_REDUCTASE"/>
    <property type="match status" value="1"/>
</dbReference>
<keyword evidence="2" id="KW-0521">NADP</keyword>
<dbReference type="EMBL" id="JBHTOC010000002">
    <property type="protein sequence ID" value="MFD1428997.1"/>
    <property type="molecule type" value="Genomic_DNA"/>
</dbReference>
<accession>A0ABW4CDZ0</accession>
<evidence type="ECO:0000256" key="4">
    <source>
        <dbReference type="RuleBase" id="RU000363"/>
    </source>
</evidence>
<evidence type="ECO:0000313" key="6">
    <source>
        <dbReference type="Proteomes" id="UP001597196"/>
    </source>
</evidence>
<evidence type="ECO:0000256" key="2">
    <source>
        <dbReference type="ARBA" id="ARBA00022857"/>
    </source>
</evidence>
<dbReference type="RefSeq" id="WP_203626079.1">
    <property type="nucleotide sequence ID" value="NZ_BOLQ01000002.1"/>
</dbReference>
<evidence type="ECO:0000256" key="1">
    <source>
        <dbReference type="ARBA" id="ARBA00006484"/>
    </source>
</evidence>
<gene>
    <name evidence="5" type="ORF">ACFQ4P_01880</name>
</gene>
<organism evidence="5 6">
    <name type="scientific">Lacticaseibacillus mingshuiensis</name>
    <dbReference type="NCBI Taxonomy" id="2799574"/>
    <lineage>
        <taxon>Bacteria</taxon>
        <taxon>Bacillati</taxon>
        <taxon>Bacillota</taxon>
        <taxon>Bacilli</taxon>
        <taxon>Lactobacillales</taxon>
        <taxon>Lactobacillaceae</taxon>
        <taxon>Lacticaseibacillus</taxon>
    </lineage>
</organism>
<reference evidence="6" key="1">
    <citation type="journal article" date="2019" name="Int. J. Syst. Evol. Microbiol.">
        <title>The Global Catalogue of Microorganisms (GCM) 10K type strain sequencing project: providing services to taxonomists for standard genome sequencing and annotation.</title>
        <authorList>
            <consortium name="The Broad Institute Genomics Platform"/>
            <consortium name="The Broad Institute Genome Sequencing Center for Infectious Disease"/>
            <person name="Wu L."/>
            <person name="Ma J."/>
        </authorList>
    </citation>
    <scope>NUCLEOTIDE SEQUENCE [LARGE SCALE GENOMIC DNA]</scope>
    <source>
        <strain evidence="6">CCM 8980</strain>
    </source>
</reference>
<sequence>MTDQRPFITLITGADKGLGFETAKGVGAAGHHVLVGARNAQKGAAAVATLRTLGITADAVQLDVTDHEQIVAAADRIRSQFGYLSVLVNNAGIAVDHHQPASQLALDLARQDMAVNYFGLVDVTQVMLPLLKATHRAKIVNVTSNMGSLGLATDPTSQFFHVNSLGYQASKAAANFATIAFAKELASTGITVNSVNPGWTATGFGGRDVTQAAPAGMQDVATGAAQIIKMTLDDSGATGTFTENAGPLPW</sequence>
<keyword evidence="3" id="KW-0560">Oxidoreductase</keyword>
<dbReference type="SUPFAM" id="SSF51735">
    <property type="entry name" value="NAD(P)-binding Rossmann-fold domains"/>
    <property type="match status" value="1"/>
</dbReference>
<dbReference type="Proteomes" id="UP001597196">
    <property type="component" value="Unassembled WGS sequence"/>
</dbReference>
<comment type="similarity">
    <text evidence="1 4">Belongs to the short-chain dehydrogenases/reductases (SDR) family.</text>
</comment>
<evidence type="ECO:0000313" key="5">
    <source>
        <dbReference type="EMBL" id="MFD1428997.1"/>
    </source>
</evidence>
<evidence type="ECO:0000256" key="3">
    <source>
        <dbReference type="ARBA" id="ARBA00023002"/>
    </source>
</evidence>
<dbReference type="InterPro" id="IPR002347">
    <property type="entry name" value="SDR_fam"/>
</dbReference>
<proteinExistence type="inferred from homology"/>
<dbReference type="Pfam" id="PF00106">
    <property type="entry name" value="adh_short"/>
    <property type="match status" value="1"/>
</dbReference>
<comment type="caution">
    <text evidence="5">The sequence shown here is derived from an EMBL/GenBank/DDBJ whole genome shotgun (WGS) entry which is preliminary data.</text>
</comment>
<dbReference type="PRINTS" id="PR00080">
    <property type="entry name" value="SDRFAMILY"/>
</dbReference>
<dbReference type="InterPro" id="IPR036291">
    <property type="entry name" value="NAD(P)-bd_dom_sf"/>
</dbReference>
<dbReference type="Gene3D" id="3.40.50.720">
    <property type="entry name" value="NAD(P)-binding Rossmann-like Domain"/>
    <property type="match status" value="1"/>
</dbReference>
<name>A0ABW4CDZ0_9LACO</name>
<dbReference type="PANTHER" id="PTHR43490">
    <property type="entry name" value="(+)-NEOMENTHOL DEHYDROGENASE"/>
    <property type="match status" value="1"/>
</dbReference>